<feature type="non-terminal residue" evidence="14">
    <location>
        <position position="203"/>
    </location>
</feature>
<dbReference type="InterPro" id="IPR013106">
    <property type="entry name" value="Ig_V-set"/>
</dbReference>
<accession>A0A851NWW8</accession>
<keyword evidence="5 11" id="KW-1133">Transmembrane helix</keyword>
<keyword evidence="2 11" id="KW-0812">Transmembrane</keyword>
<feature type="domain" description="Ig-like" evidence="13">
    <location>
        <begin position="11"/>
        <end position="121"/>
    </location>
</feature>
<dbReference type="GO" id="GO:0042288">
    <property type="term" value="F:MHC class I protein binding"/>
    <property type="evidence" value="ECO:0007669"/>
    <property type="project" value="InterPro"/>
</dbReference>
<dbReference type="Proteomes" id="UP000613066">
    <property type="component" value="Unassembled WGS sequence"/>
</dbReference>
<feature type="transmembrane region" description="Helical" evidence="11">
    <location>
        <begin position="166"/>
        <end position="186"/>
    </location>
</feature>
<feature type="signal peptide" evidence="12">
    <location>
        <begin position="1"/>
        <end position="28"/>
    </location>
</feature>
<evidence type="ECO:0000256" key="7">
    <source>
        <dbReference type="ARBA" id="ARBA00023136"/>
    </source>
</evidence>
<dbReference type="InterPro" id="IPR003599">
    <property type="entry name" value="Ig_sub"/>
</dbReference>
<dbReference type="Pfam" id="PF07686">
    <property type="entry name" value="V-set"/>
    <property type="match status" value="1"/>
</dbReference>
<evidence type="ECO:0000313" key="15">
    <source>
        <dbReference type="Proteomes" id="UP000613066"/>
    </source>
</evidence>
<feature type="non-terminal residue" evidence="14">
    <location>
        <position position="1"/>
    </location>
</feature>
<keyword evidence="4" id="KW-0391">Immunity</keyword>
<evidence type="ECO:0000256" key="9">
    <source>
        <dbReference type="ARBA" id="ARBA00023180"/>
    </source>
</evidence>
<dbReference type="InterPro" id="IPR013783">
    <property type="entry name" value="Ig-like_fold"/>
</dbReference>
<keyword evidence="15" id="KW-1185">Reference proteome</keyword>
<keyword evidence="8" id="KW-1015">Disulfide bond</keyword>
<evidence type="ECO:0000256" key="4">
    <source>
        <dbReference type="ARBA" id="ARBA00022859"/>
    </source>
</evidence>
<protein>
    <submittedName>
        <fullName evidence="14">CD8B protein</fullName>
    </submittedName>
</protein>
<comment type="subcellular location">
    <subcellularLocation>
        <location evidence="1">Membrane</location>
        <topology evidence="1">Single-pass type I membrane protein</topology>
    </subcellularLocation>
</comment>
<reference evidence="14" key="1">
    <citation type="submission" date="2019-09" db="EMBL/GenBank/DDBJ databases">
        <title>Bird 10,000 Genomes (B10K) Project - Family phase.</title>
        <authorList>
            <person name="Zhang G."/>
        </authorList>
    </citation>
    <scope>NUCLEOTIDE SEQUENCE</scope>
    <source>
        <strain evidence="14">B10K-DU-001-08</strain>
        <tissue evidence="14">Muscle</tissue>
    </source>
</reference>
<dbReference type="PANTHER" id="PTHR11292">
    <property type="entry name" value="T-CELL SURFACE GLYCOPROTEIN CD8 BETA CHAIN"/>
    <property type="match status" value="1"/>
</dbReference>
<dbReference type="Gene3D" id="2.60.40.10">
    <property type="entry name" value="Immunoglobulins"/>
    <property type="match status" value="1"/>
</dbReference>
<evidence type="ECO:0000256" key="6">
    <source>
        <dbReference type="ARBA" id="ARBA00023130"/>
    </source>
</evidence>
<keyword evidence="7 11" id="KW-0472">Membrane</keyword>
<dbReference type="GO" id="GO:0016020">
    <property type="term" value="C:membrane"/>
    <property type="evidence" value="ECO:0007669"/>
    <property type="project" value="UniProtKB-SubCell"/>
</dbReference>
<gene>
    <name evidence="14" type="primary">Cd8b</name>
    <name evidence="14" type="ORF">PENPIL_R08536</name>
</gene>
<dbReference type="AlphaFoldDB" id="A0A851NWW8"/>
<dbReference type="GO" id="GO:0050776">
    <property type="term" value="P:regulation of immune response"/>
    <property type="evidence" value="ECO:0007669"/>
    <property type="project" value="InterPro"/>
</dbReference>
<organism evidence="14 15">
    <name type="scientific">Penelope pileata</name>
    <dbReference type="NCBI Taxonomy" id="1118817"/>
    <lineage>
        <taxon>Eukaryota</taxon>
        <taxon>Metazoa</taxon>
        <taxon>Chordata</taxon>
        <taxon>Craniata</taxon>
        <taxon>Vertebrata</taxon>
        <taxon>Euteleostomi</taxon>
        <taxon>Archelosauria</taxon>
        <taxon>Archosauria</taxon>
        <taxon>Dinosauria</taxon>
        <taxon>Saurischia</taxon>
        <taxon>Theropoda</taxon>
        <taxon>Coelurosauria</taxon>
        <taxon>Aves</taxon>
        <taxon>Neognathae</taxon>
        <taxon>Galloanserae</taxon>
        <taxon>Galliformes</taxon>
        <taxon>Cracidae</taxon>
        <taxon>Penelope</taxon>
    </lineage>
</organism>
<keyword evidence="9" id="KW-0325">Glycoprotein</keyword>
<evidence type="ECO:0000256" key="1">
    <source>
        <dbReference type="ARBA" id="ARBA00004479"/>
    </source>
</evidence>
<evidence type="ECO:0000256" key="2">
    <source>
        <dbReference type="ARBA" id="ARBA00022692"/>
    </source>
</evidence>
<evidence type="ECO:0000313" key="14">
    <source>
        <dbReference type="EMBL" id="NXC46606.1"/>
    </source>
</evidence>
<evidence type="ECO:0000259" key="13">
    <source>
        <dbReference type="PROSITE" id="PS50835"/>
    </source>
</evidence>
<evidence type="ECO:0000256" key="3">
    <source>
        <dbReference type="ARBA" id="ARBA00022729"/>
    </source>
</evidence>
<name>A0A851NWW8_9GALL</name>
<keyword evidence="3 12" id="KW-0732">Signal</keyword>
<feature type="chain" id="PRO_5032416084" evidence="12">
    <location>
        <begin position="29"/>
        <end position="203"/>
    </location>
</feature>
<comment type="caution">
    <text evidence="14">The sequence shown here is derived from an EMBL/GenBank/DDBJ whole genome shotgun (WGS) entry which is preliminary data.</text>
</comment>
<proteinExistence type="predicted"/>
<dbReference type="InterPro" id="IPR007110">
    <property type="entry name" value="Ig-like_dom"/>
</dbReference>
<dbReference type="PROSITE" id="PS50835">
    <property type="entry name" value="IG_LIKE"/>
    <property type="match status" value="1"/>
</dbReference>
<dbReference type="GO" id="GO:0002250">
    <property type="term" value="P:adaptive immune response"/>
    <property type="evidence" value="ECO:0007669"/>
    <property type="project" value="UniProtKB-KW"/>
</dbReference>
<dbReference type="OrthoDB" id="9394844at2759"/>
<dbReference type="InterPro" id="IPR042414">
    <property type="entry name" value="CD8B"/>
</dbReference>
<dbReference type="GO" id="GO:0009986">
    <property type="term" value="C:cell surface"/>
    <property type="evidence" value="ECO:0007669"/>
    <property type="project" value="TreeGrafter"/>
</dbReference>
<dbReference type="InterPro" id="IPR036179">
    <property type="entry name" value="Ig-like_dom_sf"/>
</dbReference>
<evidence type="ECO:0000256" key="8">
    <source>
        <dbReference type="ARBA" id="ARBA00023157"/>
    </source>
</evidence>
<dbReference type="GO" id="GO:0015026">
    <property type="term" value="F:coreceptor activity"/>
    <property type="evidence" value="ECO:0007669"/>
    <property type="project" value="InterPro"/>
</dbReference>
<evidence type="ECO:0000256" key="5">
    <source>
        <dbReference type="ARBA" id="ARBA00022989"/>
    </source>
</evidence>
<dbReference type="EMBL" id="WBMW01004027">
    <property type="protein sequence ID" value="NXC46606.1"/>
    <property type="molecule type" value="Genomic_DNA"/>
</dbReference>
<evidence type="ECO:0000256" key="12">
    <source>
        <dbReference type="SAM" id="SignalP"/>
    </source>
</evidence>
<keyword evidence="10" id="KW-0393">Immunoglobulin domain</keyword>
<sequence>WLWLGLCLQLPGFCTNLLSSQAPGHILAQTNSSTQILCPIKKEHTGVYWYRWNQAKQHFEFLVFSSALGKAAYGTDVSQEKFSISRMNSHQSYVLHISQLQGSDNGTYYCCISQSSELILSSGTRLGVVNVLPLPSQPTLTPLTKKPTQCKTKSKAISKKGPCSPLVWVPLAIGALLLLLTLVPIARRFYWLRRRLWLRIHRQ</sequence>
<dbReference type="PANTHER" id="PTHR11292:SF7">
    <property type="entry name" value="T-CELL SURFACE GLYCOPROTEIN CD8 BETA CHAIN-RELATED"/>
    <property type="match status" value="1"/>
</dbReference>
<evidence type="ECO:0000256" key="10">
    <source>
        <dbReference type="ARBA" id="ARBA00023319"/>
    </source>
</evidence>
<dbReference type="SMART" id="SM00409">
    <property type="entry name" value="IG"/>
    <property type="match status" value="1"/>
</dbReference>
<keyword evidence="6" id="KW-1064">Adaptive immunity</keyword>
<evidence type="ECO:0000256" key="11">
    <source>
        <dbReference type="SAM" id="Phobius"/>
    </source>
</evidence>
<dbReference type="SUPFAM" id="SSF48726">
    <property type="entry name" value="Immunoglobulin"/>
    <property type="match status" value="1"/>
</dbReference>